<keyword evidence="3" id="KW-1185">Reference proteome</keyword>
<comment type="caution">
    <text evidence="2">The sequence shown here is derived from an EMBL/GenBank/DDBJ whole genome shotgun (WGS) entry which is preliminary data.</text>
</comment>
<accession>A0ABN1ZBE7</accession>
<name>A0ABN1ZBE7_9MICO</name>
<reference evidence="2 3" key="1">
    <citation type="journal article" date="2019" name="Int. J. Syst. Evol. Microbiol.">
        <title>The Global Catalogue of Microorganisms (GCM) 10K type strain sequencing project: providing services to taxonomists for standard genome sequencing and annotation.</title>
        <authorList>
            <consortium name="The Broad Institute Genomics Platform"/>
            <consortium name="The Broad Institute Genome Sequencing Center for Infectious Disease"/>
            <person name="Wu L."/>
            <person name="Ma J."/>
        </authorList>
    </citation>
    <scope>NUCLEOTIDE SEQUENCE [LARGE SCALE GENOMIC DNA]</scope>
    <source>
        <strain evidence="2 3">JCM 12140</strain>
    </source>
</reference>
<dbReference type="Pfam" id="PF09407">
    <property type="entry name" value="AbiEi_1"/>
    <property type="match status" value="1"/>
</dbReference>
<dbReference type="Proteomes" id="UP001501742">
    <property type="component" value="Unassembled WGS sequence"/>
</dbReference>
<proteinExistence type="predicted"/>
<organism evidence="2 3">
    <name type="scientific">Curtobacterium herbarum</name>
    <dbReference type="NCBI Taxonomy" id="150122"/>
    <lineage>
        <taxon>Bacteria</taxon>
        <taxon>Bacillati</taxon>
        <taxon>Actinomycetota</taxon>
        <taxon>Actinomycetes</taxon>
        <taxon>Micrococcales</taxon>
        <taxon>Microbacteriaceae</taxon>
        <taxon>Curtobacterium</taxon>
    </lineage>
</organism>
<evidence type="ECO:0000259" key="1">
    <source>
        <dbReference type="Pfam" id="PF09407"/>
    </source>
</evidence>
<dbReference type="EMBL" id="BAAAJX010000003">
    <property type="protein sequence ID" value="GAA1492666.1"/>
    <property type="molecule type" value="Genomic_DNA"/>
</dbReference>
<dbReference type="InterPro" id="IPR018547">
    <property type="entry name" value="AbiEi_C"/>
</dbReference>
<protein>
    <recommendedName>
        <fullName evidence="1">AbiEi antitoxin C-terminal domain-containing protein</fullName>
    </recommendedName>
</protein>
<gene>
    <name evidence="2" type="ORF">GCM10009627_10120</name>
</gene>
<evidence type="ECO:0000313" key="3">
    <source>
        <dbReference type="Proteomes" id="UP001501742"/>
    </source>
</evidence>
<sequence>MVVHSSRLVTTDDWPAAELHAAVLAGDLVAVGACWASIAEPQDAGLRAASFAWSVGDTRIVAGGLSAAWIWGACSRPPVPHDGCVPADERFRSRGAWTAVREIALEDDDVTTSVGARVLTPGATALDLLRVRRRFGPRDADALRGLVVTAGVDPAELARCLEQSERVPMGRQAQRRFRDAGFATP</sequence>
<evidence type="ECO:0000313" key="2">
    <source>
        <dbReference type="EMBL" id="GAA1492666.1"/>
    </source>
</evidence>
<feature type="domain" description="AbiEi antitoxin C-terminal" evidence="1">
    <location>
        <begin position="61"/>
        <end position="165"/>
    </location>
</feature>